<dbReference type="InterPro" id="IPR010905">
    <property type="entry name" value="Glyco_hydro_88"/>
</dbReference>
<evidence type="ECO:0000256" key="2">
    <source>
        <dbReference type="SAM" id="MobiDB-lite"/>
    </source>
</evidence>
<feature type="region of interest" description="Disordered" evidence="2">
    <location>
        <begin position="1"/>
        <end position="29"/>
    </location>
</feature>
<gene>
    <name evidence="3" type="ordered locus">SFHH103_05447</name>
</gene>
<dbReference type="PANTHER" id="PTHR33886">
    <property type="entry name" value="UNSATURATED RHAMNOGALACTURONAN HYDROLASE (EUROFUNG)"/>
    <property type="match status" value="1"/>
</dbReference>
<dbReference type="KEGG" id="sfh:SFHH103_05447"/>
<keyword evidence="1" id="KW-0378">Hydrolase</keyword>
<name>G9AFT0_SINF1</name>
<dbReference type="HOGENOM" id="CLU_043688_0_0_5"/>
<dbReference type="SUPFAM" id="SSF48208">
    <property type="entry name" value="Six-hairpin glycosidases"/>
    <property type="match status" value="1"/>
</dbReference>
<dbReference type="InterPro" id="IPR008928">
    <property type="entry name" value="6-hairpin_glycosidase_sf"/>
</dbReference>
<proteinExistence type="predicted"/>
<organism evidence="3 4">
    <name type="scientific">Sinorhizobium fredii (strain HH103)</name>
    <dbReference type="NCBI Taxonomy" id="1117943"/>
    <lineage>
        <taxon>Bacteria</taxon>
        <taxon>Pseudomonadati</taxon>
        <taxon>Pseudomonadota</taxon>
        <taxon>Alphaproteobacteria</taxon>
        <taxon>Hyphomicrobiales</taxon>
        <taxon>Rhizobiaceae</taxon>
        <taxon>Sinorhizobium/Ensifer group</taxon>
        <taxon>Sinorhizobium</taxon>
    </lineage>
</organism>
<dbReference type="EMBL" id="HE616899">
    <property type="protein sequence ID" value="CCE99912.1"/>
    <property type="molecule type" value="Genomic_DNA"/>
</dbReference>
<accession>G9AFT0</accession>
<dbReference type="GO" id="GO:0016787">
    <property type="term" value="F:hydrolase activity"/>
    <property type="evidence" value="ECO:0007669"/>
    <property type="project" value="UniProtKB-KW"/>
</dbReference>
<dbReference type="AlphaFoldDB" id="G9AFT0"/>
<dbReference type="Gene3D" id="1.50.10.10">
    <property type="match status" value="1"/>
</dbReference>
<evidence type="ECO:0000313" key="3">
    <source>
        <dbReference type="EMBL" id="CCE99912.1"/>
    </source>
</evidence>
<dbReference type="InterPro" id="IPR012341">
    <property type="entry name" value="6hp_glycosidase-like_sf"/>
</dbReference>
<evidence type="ECO:0000256" key="1">
    <source>
        <dbReference type="ARBA" id="ARBA00022801"/>
    </source>
</evidence>
<dbReference type="PATRIC" id="fig|380.5.peg.5001"/>
<dbReference type="InterPro" id="IPR052043">
    <property type="entry name" value="PolySaccharide_Degr_Enz"/>
</dbReference>
<geneLocation type="plasmid" evidence="3 4">
    <name>pSfHH103e</name>
</geneLocation>
<keyword evidence="3" id="KW-0614">Plasmid</keyword>
<sequence>MTAPSRSAGKLWPSSTHNRRPKSPSTARLSPIRRTVSSIHEWTMQMNQISIERSTLKTKIDKVAAAFSRLKGIKEGLVGAEHAGGIQFDEWDWEVGVGLYGFLRRALATNDREAIDDLVAWYAWQIDRGLPPRQINSSSPMLPLVILTEHVDRPDFRALVEDWADWLVHKLPKTEDGGFQHVVKERLNDGELWDDTLFMACLFLARAGVICDRRDWIDEAVYQFMVHTRYLSDPATGLWYHGWTFNGRHNFARAFWARGNAWITVAIPELFELVPSLNPSDKRFLANVLASQVRALKRHQRDDGMFHTLVNDPTSPVETSATAGIAYGILRGIEAGILRQEDRAHADRALMAVLGQIDAEGVVQGVSDGTPMGHDLDFYRRIPNLPTPYGQALTMLLLIDVLLEEDAKS</sequence>
<dbReference type="Proteomes" id="UP000007735">
    <property type="component" value="Plasmid pSfHH103e"/>
</dbReference>
<dbReference type="Pfam" id="PF07470">
    <property type="entry name" value="Glyco_hydro_88"/>
    <property type="match status" value="1"/>
</dbReference>
<protein>
    <submittedName>
        <fullName evidence="3">Unsaturated glucuronyl hydrolase-like protein</fullName>
    </submittedName>
</protein>
<reference evidence="3 4" key="1">
    <citation type="journal article" date="2012" name="J. Bacteriol.">
        <title>Genome sequence of the soybean symbiont Sinorhizobium fredii HH103.</title>
        <authorList>
            <person name="Weidner S."/>
            <person name="Becker A."/>
            <person name="Bonilla I."/>
            <person name="Jaenicke S."/>
            <person name="Lloret J."/>
            <person name="Margaret I."/>
            <person name="Puhler A."/>
            <person name="Ruiz-Sainz J.E."/>
            <person name="Schneiker-Bekel S."/>
            <person name="Szczepanowski R."/>
            <person name="Vinardell J.M."/>
            <person name="Zehner S."/>
            <person name="Gottfert M."/>
        </authorList>
    </citation>
    <scope>NUCLEOTIDE SEQUENCE [LARGE SCALE GENOMIC DNA]</scope>
    <source>
        <strain evidence="3 4">HH103</strain>
        <plasmid evidence="4">pSfHH103e</plasmid>
    </source>
</reference>
<dbReference type="GO" id="GO:0005975">
    <property type="term" value="P:carbohydrate metabolic process"/>
    <property type="evidence" value="ECO:0007669"/>
    <property type="project" value="InterPro"/>
</dbReference>
<evidence type="ECO:0000313" key="4">
    <source>
        <dbReference type="Proteomes" id="UP000007735"/>
    </source>
</evidence>
<dbReference type="PANTHER" id="PTHR33886:SF8">
    <property type="entry name" value="UNSATURATED RHAMNOGALACTURONAN HYDROLASE (EUROFUNG)"/>
    <property type="match status" value="1"/>
</dbReference>